<dbReference type="EMBL" id="CP043431">
    <property type="protein sequence ID" value="QNT64665.1"/>
    <property type="molecule type" value="Genomic_DNA"/>
</dbReference>
<sequence length="256" mass="28732">MFFNKKSPVVSTELDLERIPKHVAIIMDGNGRWAKAKGLPRVAGHQQGMEGVKKITVAASDLGVKVLTLYAFSTENWKRPASEVGFLMKLPTRFFDTFVPELIQNNVKVQVMGYIDQLPTETQKAVQQAIDQTKNNTGMVLNFALNYGGRAEIITGVQNLARKVQTGSLSPDQIDEEQISNALMTAPLAPYQDPELLIRTSGENRISNFLLWQLAYSEMVFLDQHWPDLDADGFKQAISIYQGRDRRFGGIKEDKK</sequence>
<reference evidence="3 4" key="1">
    <citation type="submission" date="2019-08" db="EMBL/GenBank/DDBJ databases">
        <authorList>
            <person name="Chang H.C."/>
            <person name="Mun S.Y."/>
        </authorList>
    </citation>
    <scope>NUCLEOTIDE SEQUENCE [LARGE SCALE GENOMIC DNA]</scope>
    <source>
        <strain evidence="3 4">SK</strain>
    </source>
</reference>
<dbReference type="NCBIfam" id="NF011405">
    <property type="entry name" value="PRK14830.1"/>
    <property type="match status" value="1"/>
</dbReference>
<evidence type="ECO:0000313" key="4">
    <source>
        <dbReference type="Proteomes" id="UP000516446"/>
    </source>
</evidence>
<accession>A0A7H1MMH9</accession>
<comment type="cofactor">
    <cofactor evidence="2">
        <name>Mg(2+)</name>
        <dbReference type="ChEBI" id="CHEBI:18420"/>
    </cofactor>
    <text evidence="2">Binds 2 magnesium ions per subunit.</text>
</comment>
<feature type="binding site" evidence="2">
    <location>
        <position position="199"/>
    </location>
    <ligand>
        <name>substrate</name>
    </ligand>
</feature>
<feature type="binding site" evidence="2">
    <location>
        <begin position="73"/>
        <end position="75"/>
    </location>
    <ligand>
        <name>substrate</name>
    </ligand>
</feature>
<feature type="binding site" evidence="2">
    <location>
        <begin position="29"/>
        <end position="32"/>
    </location>
    <ligand>
        <name>substrate</name>
    </ligand>
</feature>
<dbReference type="HAMAP" id="MF_01139">
    <property type="entry name" value="ISPT"/>
    <property type="match status" value="1"/>
</dbReference>
<dbReference type="Proteomes" id="UP000516446">
    <property type="component" value="Chromosome"/>
</dbReference>
<feature type="binding site" evidence="2">
    <location>
        <position position="28"/>
    </location>
    <ligand>
        <name>Mg(2+)</name>
        <dbReference type="ChEBI" id="CHEBI:18420"/>
    </ligand>
</feature>
<feature type="binding site" evidence="2">
    <location>
        <position position="218"/>
    </location>
    <ligand>
        <name>Mg(2+)</name>
        <dbReference type="ChEBI" id="CHEBI:18420"/>
    </ligand>
</feature>
<dbReference type="PANTHER" id="PTHR10291">
    <property type="entry name" value="DEHYDRODOLICHYL DIPHOSPHATE SYNTHASE FAMILY MEMBER"/>
    <property type="match status" value="1"/>
</dbReference>
<dbReference type="GO" id="GO:0030145">
    <property type="term" value="F:manganese ion binding"/>
    <property type="evidence" value="ECO:0007669"/>
    <property type="project" value="TreeGrafter"/>
</dbReference>
<keyword evidence="1 2" id="KW-0808">Transferase</keyword>
<dbReference type="AlphaFoldDB" id="A0A7H1MMH9"/>
<dbReference type="Pfam" id="PF01255">
    <property type="entry name" value="Prenyltransf"/>
    <property type="match status" value="1"/>
</dbReference>
<comment type="function">
    <text evidence="2">Catalyzes the condensation of isopentenyl diphosphate (IPP) with allylic pyrophosphates generating different type of terpenoids.</text>
</comment>
<dbReference type="GO" id="GO:0005829">
    <property type="term" value="C:cytosol"/>
    <property type="evidence" value="ECO:0007669"/>
    <property type="project" value="TreeGrafter"/>
</dbReference>
<proteinExistence type="inferred from homology"/>
<dbReference type="PANTHER" id="PTHR10291:SF0">
    <property type="entry name" value="DEHYDRODOLICHYL DIPHOSPHATE SYNTHASE 2"/>
    <property type="match status" value="1"/>
</dbReference>
<dbReference type="SUPFAM" id="SSF64005">
    <property type="entry name" value="Undecaprenyl diphosphate synthase"/>
    <property type="match status" value="1"/>
</dbReference>
<evidence type="ECO:0000313" key="3">
    <source>
        <dbReference type="EMBL" id="QNT64665.1"/>
    </source>
</evidence>
<feature type="binding site" evidence="2">
    <location>
        <position position="33"/>
    </location>
    <ligand>
        <name>substrate</name>
    </ligand>
</feature>
<keyword evidence="2" id="KW-0460">Magnesium</keyword>
<evidence type="ECO:0000256" key="2">
    <source>
        <dbReference type="HAMAP-Rule" id="MF_01139"/>
    </source>
</evidence>
<dbReference type="InterPro" id="IPR036424">
    <property type="entry name" value="UPP_synth-like_sf"/>
</dbReference>
<dbReference type="EC" id="2.5.1.-" evidence="2"/>
<organism evidence="3 4">
    <name type="scientific">Weissella koreensis</name>
    <dbReference type="NCBI Taxonomy" id="165096"/>
    <lineage>
        <taxon>Bacteria</taxon>
        <taxon>Bacillati</taxon>
        <taxon>Bacillota</taxon>
        <taxon>Bacilli</taxon>
        <taxon>Lactobacillales</taxon>
        <taxon>Lactobacillaceae</taxon>
        <taxon>Weissella</taxon>
    </lineage>
</organism>
<feature type="binding site" evidence="2">
    <location>
        <position position="45"/>
    </location>
    <ligand>
        <name>substrate</name>
    </ligand>
</feature>
<feature type="active site" description="Proton acceptor" evidence="2">
    <location>
        <position position="76"/>
    </location>
</feature>
<comment type="similarity">
    <text evidence="2">Belongs to the UPP synthase family.</text>
</comment>
<dbReference type="PROSITE" id="PS01066">
    <property type="entry name" value="UPP_SYNTHASE"/>
    <property type="match status" value="1"/>
</dbReference>
<feature type="binding site" evidence="2">
    <location>
        <position position="41"/>
    </location>
    <ligand>
        <name>substrate</name>
    </ligand>
</feature>
<feature type="binding site" evidence="2">
    <location>
        <position position="79"/>
    </location>
    <ligand>
        <name>substrate</name>
    </ligand>
</feature>
<dbReference type="FunFam" id="3.40.1180.10:FF:000001">
    <property type="entry name" value="(2E,6E)-farnesyl-diphosphate-specific ditrans,polycis-undecaprenyl-diphosphate synthase"/>
    <property type="match status" value="1"/>
</dbReference>
<protein>
    <recommendedName>
        <fullName evidence="2">Isoprenyl transferase</fullName>
        <ecNumber evidence="2">2.5.1.-</ecNumber>
    </recommendedName>
</protein>
<dbReference type="InterPro" id="IPR018520">
    <property type="entry name" value="UPP_synth-like_CS"/>
</dbReference>
<feature type="binding site" evidence="2">
    <location>
        <position position="77"/>
    </location>
    <ligand>
        <name>substrate</name>
    </ligand>
</feature>
<keyword evidence="2" id="KW-0479">Metal-binding</keyword>
<gene>
    <name evidence="3" type="ORF">FY536_05050</name>
</gene>
<name>A0A7H1MMH9_9LACO</name>
<comment type="subunit">
    <text evidence="2">Homodimer.</text>
</comment>
<dbReference type="NCBIfam" id="TIGR00055">
    <property type="entry name" value="uppS"/>
    <property type="match status" value="1"/>
</dbReference>
<dbReference type="InterPro" id="IPR001441">
    <property type="entry name" value="UPP_synth-like"/>
</dbReference>
<dbReference type="GO" id="GO:0016094">
    <property type="term" value="P:polyprenol biosynthetic process"/>
    <property type="evidence" value="ECO:0007669"/>
    <property type="project" value="TreeGrafter"/>
</dbReference>
<dbReference type="GO" id="GO:0008834">
    <property type="term" value="F:ditrans,polycis-undecaprenyl-diphosphate synthase [(2E,6E)-farnesyl-diphosphate specific] activity"/>
    <property type="evidence" value="ECO:0007669"/>
    <property type="project" value="TreeGrafter"/>
</dbReference>
<dbReference type="Gene3D" id="3.40.1180.10">
    <property type="entry name" value="Decaprenyl diphosphate synthase-like"/>
    <property type="match status" value="1"/>
</dbReference>
<feature type="binding site" evidence="2">
    <location>
        <begin position="205"/>
        <end position="207"/>
    </location>
    <ligand>
        <name>substrate</name>
    </ligand>
</feature>
<dbReference type="GO" id="GO:0000287">
    <property type="term" value="F:magnesium ion binding"/>
    <property type="evidence" value="ECO:0007669"/>
    <property type="project" value="UniProtKB-UniRule"/>
</dbReference>
<evidence type="ECO:0000256" key="1">
    <source>
        <dbReference type="ARBA" id="ARBA00022679"/>
    </source>
</evidence>
<keyword evidence="4" id="KW-1185">Reference proteome</keyword>
<dbReference type="CDD" id="cd00475">
    <property type="entry name" value="Cis_IPPS"/>
    <property type="match status" value="1"/>
</dbReference>
<feature type="active site" evidence="2">
    <location>
        <position position="28"/>
    </location>
</feature>